<evidence type="ECO:0000256" key="1">
    <source>
        <dbReference type="ARBA" id="ARBA00004370"/>
    </source>
</evidence>
<feature type="transmembrane region" description="Helical" evidence="5">
    <location>
        <begin position="29"/>
        <end position="56"/>
    </location>
</feature>
<dbReference type="InterPro" id="IPR047130">
    <property type="entry name" value="7TM_GPCR_Srsx_nematod"/>
</dbReference>
<dbReference type="PANTHER" id="PTHR23360:SF5">
    <property type="entry name" value="G-PROTEIN COUPLED RECEPTORS FAMILY 1 PROFILE DOMAIN-CONTAINING PROTEIN"/>
    <property type="match status" value="1"/>
</dbReference>
<evidence type="ECO:0000313" key="7">
    <source>
        <dbReference type="Proteomes" id="UP000887574"/>
    </source>
</evidence>
<accession>A0A915E7V4</accession>
<organism evidence="7 8">
    <name type="scientific">Ditylenchus dipsaci</name>
    <dbReference type="NCBI Taxonomy" id="166011"/>
    <lineage>
        <taxon>Eukaryota</taxon>
        <taxon>Metazoa</taxon>
        <taxon>Ecdysozoa</taxon>
        <taxon>Nematoda</taxon>
        <taxon>Chromadorea</taxon>
        <taxon>Rhabditida</taxon>
        <taxon>Tylenchina</taxon>
        <taxon>Tylenchomorpha</taxon>
        <taxon>Sphaerularioidea</taxon>
        <taxon>Anguinidae</taxon>
        <taxon>Anguininae</taxon>
        <taxon>Ditylenchus</taxon>
    </lineage>
</organism>
<feature type="domain" description="G-protein coupled receptors family 1 profile" evidence="6">
    <location>
        <begin position="48"/>
        <end position="137"/>
    </location>
</feature>
<keyword evidence="7" id="KW-1185">Reference proteome</keyword>
<comment type="subcellular location">
    <subcellularLocation>
        <location evidence="1">Membrane</location>
    </subcellularLocation>
</comment>
<keyword evidence="4 5" id="KW-0472">Membrane</keyword>
<sequence length="137" mass="14976">MNTTNQSTPAPFIFKDEIYETYGKSGFSLVLFLLVSVKSLVALSGFLSNLFLVFVTMKHKSLHGSCNILIALNSLCCALFELSGLAAFGITITGLNFIPMDICSYILFLPLTGANCNLIFSLFIGIDRLLCIFAPFL</sequence>
<evidence type="ECO:0000256" key="3">
    <source>
        <dbReference type="ARBA" id="ARBA00022989"/>
    </source>
</evidence>
<feature type="transmembrane region" description="Helical" evidence="5">
    <location>
        <begin position="68"/>
        <end position="92"/>
    </location>
</feature>
<protein>
    <submittedName>
        <fullName evidence="8">G-protein coupled receptors family 1 profile domain-containing protein</fullName>
    </submittedName>
</protein>
<dbReference type="PANTHER" id="PTHR23360">
    <property type="entry name" value="G-PROTEIN COUPLED RECEPTORS FAMILY 1 PROFILE DOMAIN-CONTAINING PROTEIN-RELATED"/>
    <property type="match status" value="1"/>
</dbReference>
<proteinExistence type="predicted"/>
<evidence type="ECO:0000259" key="6">
    <source>
        <dbReference type="PROSITE" id="PS50262"/>
    </source>
</evidence>
<dbReference type="AlphaFoldDB" id="A0A915E7V4"/>
<dbReference type="GO" id="GO:0016020">
    <property type="term" value="C:membrane"/>
    <property type="evidence" value="ECO:0007669"/>
    <property type="project" value="UniProtKB-SubCell"/>
</dbReference>
<evidence type="ECO:0000256" key="5">
    <source>
        <dbReference type="SAM" id="Phobius"/>
    </source>
</evidence>
<evidence type="ECO:0000313" key="8">
    <source>
        <dbReference type="WBParaSite" id="jg26672"/>
    </source>
</evidence>
<dbReference type="Proteomes" id="UP000887574">
    <property type="component" value="Unplaced"/>
</dbReference>
<keyword evidence="3 5" id="KW-1133">Transmembrane helix</keyword>
<dbReference type="InterPro" id="IPR017452">
    <property type="entry name" value="GPCR_Rhodpsn_7TM"/>
</dbReference>
<evidence type="ECO:0000256" key="4">
    <source>
        <dbReference type="ARBA" id="ARBA00023136"/>
    </source>
</evidence>
<keyword evidence="2 5" id="KW-0812">Transmembrane</keyword>
<dbReference type="InterPro" id="IPR019424">
    <property type="entry name" value="7TM_GPCR_Srsx"/>
</dbReference>
<dbReference type="Gene3D" id="1.20.1070.10">
    <property type="entry name" value="Rhodopsin 7-helix transmembrane proteins"/>
    <property type="match status" value="1"/>
</dbReference>
<dbReference type="WBParaSite" id="jg26672">
    <property type="protein sequence ID" value="jg26672"/>
    <property type="gene ID" value="jg26672"/>
</dbReference>
<dbReference type="Pfam" id="PF10320">
    <property type="entry name" value="7TM_GPCR_Srsx"/>
    <property type="match status" value="1"/>
</dbReference>
<evidence type="ECO:0000256" key="2">
    <source>
        <dbReference type="ARBA" id="ARBA00022692"/>
    </source>
</evidence>
<reference evidence="8" key="1">
    <citation type="submission" date="2022-11" db="UniProtKB">
        <authorList>
            <consortium name="WormBaseParasite"/>
        </authorList>
    </citation>
    <scope>IDENTIFICATION</scope>
</reference>
<dbReference type="SUPFAM" id="SSF81321">
    <property type="entry name" value="Family A G protein-coupled receptor-like"/>
    <property type="match status" value="1"/>
</dbReference>
<feature type="transmembrane region" description="Helical" evidence="5">
    <location>
        <begin position="104"/>
        <end position="126"/>
    </location>
</feature>
<name>A0A915E7V4_9BILA</name>
<dbReference type="PROSITE" id="PS50262">
    <property type="entry name" value="G_PROTEIN_RECEP_F1_2"/>
    <property type="match status" value="1"/>
</dbReference>